<dbReference type="InterPro" id="IPR001810">
    <property type="entry name" value="F-box_dom"/>
</dbReference>
<organism evidence="2 3">
    <name type="scientific">Ziziphus jujuba</name>
    <name type="common">Chinese jujube</name>
    <name type="synonym">Ziziphus sativa</name>
    <dbReference type="NCBI Taxonomy" id="326968"/>
    <lineage>
        <taxon>Eukaryota</taxon>
        <taxon>Viridiplantae</taxon>
        <taxon>Streptophyta</taxon>
        <taxon>Embryophyta</taxon>
        <taxon>Tracheophyta</taxon>
        <taxon>Spermatophyta</taxon>
        <taxon>Magnoliopsida</taxon>
        <taxon>eudicotyledons</taxon>
        <taxon>Gunneridae</taxon>
        <taxon>Pentapetalae</taxon>
        <taxon>rosids</taxon>
        <taxon>fabids</taxon>
        <taxon>Rosales</taxon>
        <taxon>Rhamnaceae</taxon>
        <taxon>Paliureae</taxon>
        <taxon>Ziziphus</taxon>
    </lineage>
</organism>
<keyword evidence="2" id="KW-1185">Reference proteome</keyword>
<dbReference type="InterPro" id="IPR036047">
    <property type="entry name" value="F-box-like_dom_sf"/>
</dbReference>
<dbReference type="Proteomes" id="UP001652623">
    <property type="component" value="Chromosome 11"/>
</dbReference>
<evidence type="ECO:0000313" key="3">
    <source>
        <dbReference type="RefSeq" id="XP_015898169.3"/>
    </source>
</evidence>
<dbReference type="GeneID" id="107431707"/>
<dbReference type="Pfam" id="PF00646">
    <property type="entry name" value="F-box"/>
    <property type="match status" value="1"/>
</dbReference>
<dbReference type="InterPro" id="IPR050796">
    <property type="entry name" value="SCF_F-box_component"/>
</dbReference>
<dbReference type="SUPFAM" id="SSF81383">
    <property type="entry name" value="F-box domain"/>
    <property type="match status" value="1"/>
</dbReference>
<accession>A0A6P4AK72</accession>
<dbReference type="InParanoid" id="A0A6P4AK72"/>
<name>A0A6P4AK72_ZIZJJ</name>
<dbReference type="AlphaFoldDB" id="A0A6P4AK72"/>
<evidence type="ECO:0000259" key="1">
    <source>
        <dbReference type="PROSITE" id="PS50181"/>
    </source>
</evidence>
<proteinExistence type="predicted"/>
<reference evidence="3" key="1">
    <citation type="submission" date="2025-08" db="UniProtKB">
        <authorList>
            <consortium name="RefSeq"/>
        </authorList>
    </citation>
    <scope>IDENTIFICATION</scope>
    <source>
        <tissue evidence="3">Seedling</tissue>
    </source>
</reference>
<gene>
    <name evidence="3" type="primary">LOC107431707</name>
</gene>
<dbReference type="PANTHER" id="PTHR31672">
    <property type="entry name" value="BNACNNG10540D PROTEIN"/>
    <property type="match status" value="1"/>
</dbReference>
<sequence>MGNCRTSPTNNAIGFCLLPSELIERILLCLALPEIIRFKLVSKTVASIISHQDFVRQYNLRLRSTTWLFLFKKRCHRYSLLDGFAERSDRWFRIPISNLLKPFIFPGEDLFFLTAGGNIFLFASNSHQAVITVNLVTNTVRKIPPTPLGPRGTCSWRRSGMKLLPGPIGSEHFRFLFAELVENRPVVFEYDSETDKWQSMVAKEDDAGSLRVSERVGDHIFLSVMHGANESSVIAIKSPNNTPVILRPRFDGRTGEDRQLTVGFSWGKSIDRLHVCGDGYMMIAKSDGVDGANTRVRMLKDIEMLGLGLNGRNWEMISKLPGKLMEQIKKPYGVMMGCLEGINGTINAVLMSNLEGLWDIIWLRYDIVGRQWTWVPLPDCRMKGLNMAGIAFSSGLTLP</sequence>
<dbReference type="SMART" id="SM00256">
    <property type="entry name" value="FBOX"/>
    <property type="match status" value="1"/>
</dbReference>
<evidence type="ECO:0000313" key="2">
    <source>
        <dbReference type="Proteomes" id="UP001652623"/>
    </source>
</evidence>
<dbReference type="PROSITE" id="PS50181">
    <property type="entry name" value="FBOX"/>
    <property type="match status" value="1"/>
</dbReference>
<dbReference type="FunCoup" id="A0A6P4AK72">
    <property type="interactions" value="22"/>
</dbReference>
<protein>
    <submittedName>
        <fullName evidence="3">Uncharacterized protein LOC107431707</fullName>
    </submittedName>
</protein>
<dbReference type="KEGG" id="zju:107431707"/>
<dbReference type="RefSeq" id="XP_015898169.3">
    <property type="nucleotide sequence ID" value="XM_016042683.4"/>
</dbReference>
<feature type="domain" description="F-box" evidence="1">
    <location>
        <begin position="12"/>
        <end position="58"/>
    </location>
</feature>